<proteinExistence type="predicted"/>
<evidence type="ECO:0000313" key="1">
    <source>
        <dbReference type="EMBL" id="RAJ04215.1"/>
    </source>
</evidence>
<dbReference type="RefSeq" id="WP_111598510.1">
    <property type="nucleotide sequence ID" value="NZ_QLLL01000005.1"/>
</dbReference>
<evidence type="ECO:0000313" key="2">
    <source>
        <dbReference type="Proteomes" id="UP000249547"/>
    </source>
</evidence>
<dbReference type="Proteomes" id="UP000249547">
    <property type="component" value="Unassembled WGS sequence"/>
</dbReference>
<organism evidence="1 2">
    <name type="scientific">Chitinophaga skermanii</name>
    <dbReference type="NCBI Taxonomy" id="331697"/>
    <lineage>
        <taxon>Bacteria</taxon>
        <taxon>Pseudomonadati</taxon>
        <taxon>Bacteroidota</taxon>
        <taxon>Chitinophagia</taxon>
        <taxon>Chitinophagales</taxon>
        <taxon>Chitinophagaceae</taxon>
        <taxon>Chitinophaga</taxon>
    </lineage>
</organism>
<protein>
    <recommendedName>
        <fullName evidence="3">DUF2267 domain-containing protein</fullName>
    </recommendedName>
</protein>
<name>A0A327QK10_9BACT</name>
<keyword evidence="2" id="KW-1185">Reference proteome</keyword>
<dbReference type="EMBL" id="QLLL01000005">
    <property type="protein sequence ID" value="RAJ04215.1"/>
    <property type="molecule type" value="Genomic_DNA"/>
</dbReference>
<accession>A0A327QK10</accession>
<dbReference type="OrthoDB" id="1454374at2"/>
<sequence>MQELIQKLQEQTGITAEQAEKSIETMKEYIKSKLPAMLAGNVDTWFAGIAGQPEKKQEQNDDFLG</sequence>
<comment type="caution">
    <text evidence="1">The sequence shown here is derived from an EMBL/GenBank/DDBJ whole genome shotgun (WGS) entry which is preliminary data.</text>
</comment>
<evidence type="ECO:0008006" key="3">
    <source>
        <dbReference type="Google" id="ProtNLM"/>
    </source>
</evidence>
<dbReference type="AlphaFoldDB" id="A0A327QK10"/>
<gene>
    <name evidence="1" type="ORF">LX64_03093</name>
</gene>
<reference evidence="1 2" key="1">
    <citation type="submission" date="2018-06" db="EMBL/GenBank/DDBJ databases">
        <title>Genomic Encyclopedia of Archaeal and Bacterial Type Strains, Phase II (KMG-II): from individual species to whole genera.</title>
        <authorList>
            <person name="Goeker M."/>
        </authorList>
    </citation>
    <scope>NUCLEOTIDE SEQUENCE [LARGE SCALE GENOMIC DNA]</scope>
    <source>
        <strain evidence="1 2">DSM 23857</strain>
    </source>
</reference>